<evidence type="ECO:0000313" key="3">
    <source>
        <dbReference type="Proteomes" id="UP001189429"/>
    </source>
</evidence>
<keyword evidence="1" id="KW-1133">Transmembrane helix</keyword>
<dbReference type="EMBL" id="CAUYUJ010016126">
    <property type="protein sequence ID" value="CAK0862093.1"/>
    <property type="molecule type" value="Genomic_DNA"/>
</dbReference>
<feature type="transmembrane region" description="Helical" evidence="1">
    <location>
        <begin position="64"/>
        <end position="83"/>
    </location>
</feature>
<feature type="transmembrane region" description="Helical" evidence="1">
    <location>
        <begin position="95"/>
        <end position="115"/>
    </location>
</feature>
<gene>
    <name evidence="2" type="ORF">PCOR1329_LOCUS50599</name>
</gene>
<reference evidence="2" key="1">
    <citation type="submission" date="2023-10" db="EMBL/GenBank/DDBJ databases">
        <authorList>
            <person name="Chen Y."/>
            <person name="Shah S."/>
            <person name="Dougan E. K."/>
            <person name="Thang M."/>
            <person name="Chan C."/>
        </authorList>
    </citation>
    <scope>NUCLEOTIDE SEQUENCE [LARGE SCALE GENOMIC DNA]</scope>
</reference>
<evidence type="ECO:0008006" key="4">
    <source>
        <dbReference type="Google" id="ProtNLM"/>
    </source>
</evidence>
<sequence length="158" mass="17803">MLDRAALGQKKRLDLLLACHASLAAVSGSLATLFPHVFGFFFGEQWHGSFRFNPDDGQVKITHVVIRLYGSLILGQAFVAWAVRQSADGHLRRGIVRAYCLVFTLTMLVLLRSHFTDEHWHWFNLANIILFAGLAAFYGWFCYFSPPPVFEGLDKAVS</sequence>
<keyword evidence="1" id="KW-0472">Membrane</keyword>
<keyword evidence="3" id="KW-1185">Reference proteome</keyword>
<evidence type="ECO:0000256" key="1">
    <source>
        <dbReference type="SAM" id="Phobius"/>
    </source>
</evidence>
<accession>A0ABN9US49</accession>
<keyword evidence="1" id="KW-0812">Transmembrane</keyword>
<evidence type="ECO:0000313" key="2">
    <source>
        <dbReference type="EMBL" id="CAK0862093.1"/>
    </source>
</evidence>
<dbReference type="Proteomes" id="UP001189429">
    <property type="component" value="Unassembled WGS sequence"/>
</dbReference>
<protein>
    <recommendedName>
        <fullName evidence="4">Transmembrane protein 107</fullName>
    </recommendedName>
</protein>
<comment type="caution">
    <text evidence="2">The sequence shown here is derived from an EMBL/GenBank/DDBJ whole genome shotgun (WGS) entry which is preliminary data.</text>
</comment>
<feature type="transmembrane region" description="Helical" evidence="1">
    <location>
        <begin position="121"/>
        <end position="141"/>
    </location>
</feature>
<proteinExistence type="predicted"/>
<name>A0ABN9US49_9DINO</name>
<organism evidence="2 3">
    <name type="scientific">Prorocentrum cordatum</name>
    <dbReference type="NCBI Taxonomy" id="2364126"/>
    <lineage>
        <taxon>Eukaryota</taxon>
        <taxon>Sar</taxon>
        <taxon>Alveolata</taxon>
        <taxon>Dinophyceae</taxon>
        <taxon>Prorocentrales</taxon>
        <taxon>Prorocentraceae</taxon>
        <taxon>Prorocentrum</taxon>
    </lineage>
</organism>